<dbReference type="NCBIfam" id="TIGR04336">
    <property type="entry name" value="AmmeMemoSam_B"/>
    <property type="match status" value="1"/>
</dbReference>
<dbReference type="RefSeq" id="WP_007022861.1">
    <property type="nucleotide sequence ID" value="NZ_CH724127.1"/>
</dbReference>
<accession>A0A7U8C7Z5</accession>
<evidence type="ECO:0000313" key="3">
    <source>
        <dbReference type="EMBL" id="EAR61775.1"/>
    </source>
</evidence>
<gene>
    <name evidence="3" type="ORF">MED92_04232</name>
</gene>
<dbReference type="Gene3D" id="3.40.830.10">
    <property type="entry name" value="LigB-like"/>
    <property type="match status" value="1"/>
</dbReference>
<dbReference type="Proteomes" id="UP000002171">
    <property type="component" value="Unassembled WGS sequence"/>
</dbReference>
<comment type="similarity">
    <text evidence="1 2">Belongs to the MEMO1 family.</text>
</comment>
<dbReference type="CDD" id="cd07361">
    <property type="entry name" value="MEMO_like"/>
    <property type="match status" value="1"/>
</dbReference>
<comment type="caution">
    <text evidence="3">The sequence shown here is derived from an EMBL/GenBank/DDBJ whole genome shotgun (WGS) entry which is preliminary data.</text>
</comment>
<evidence type="ECO:0000256" key="2">
    <source>
        <dbReference type="HAMAP-Rule" id="MF_00055"/>
    </source>
</evidence>
<dbReference type="PANTHER" id="PTHR11060:SF0">
    <property type="entry name" value="PROTEIN MEMO1"/>
    <property type="match status" value="1"/>
</dbReference>
<protein>
    <recommendedName>
        <fullName evidence="2">MEMO1 family protein MED92_04232</fullName>
    </recommendedName>
</protein>
<name>A0A7U8C7Z5_NEPCE</name>
<evidence type="ECO:0000313" key="4">
    <source>
        <dbReference type="Proteomes" id="UP000002171"/>
    </source>
</evidence>
<dbReference type="OrthoDB" id="9782820at2"/>
<dbReference type="HAMAP" id="MF_00055">
    <property type="entry name" value="MEMO1"/>
    <property type="match status" value="1"/>
</dbReference>
<keyword evidence="4" id="KW-1185">Reference proteome</keyword>
<dbReference type="InterPro" id="IPR002737">
    <property type="entry name" value="MEMO1_fam"/>
</dbReference>
<dbReference type="Pfam" id="PF01875">
    <property type="entry name" value="Memo"/>
    <property type="match status" value="1"/>
</dbReference>
<organism evidence="3 4">
    <name type="scientific">Neptuniibacter caesariensis</name>
    <dbReference type="NCBI Taxonomy" id="207954"/>
    <lineage>
        <taxon>Bacteria</taxon>
        <taxon>Pseudomonadati</taxon>
        <taxon>Pseudomonadota</taxon>
        <taxon>Gammaproteobacteria</taxon>
        <taxon>Oceanospirillales</taxon>
        <taxon>Oceanospirillaceae</taxon>
        <taxon>Neptuniibacter</taxon>
    </lineage>
</organism>
<dbReference type="PANTHER" id="PTHR11060">
    <property type="entry name" value="PROTEIN MEMO1"/>
    <property type="match status" value="1"/>
</dbReference>
<reference evidence="3 4" key="1">
    <citation type="submission" date="2006-02" db="EMBL/GenBank/DDBJ databases">
        <authorList>
            <person name="Pinhassi J."/>
            <person name="Pedros-Alio C."/>
            <person name="Ferriera S."/>
            <person name="Johnson J."/>
            <person name="Kravitz S."/>
            <person name="Halpern A."/>
            <person name="Remington K."/>
            <person name="Beeson K."/>
            <person name="Tran B."/>
            <person name="Rogers Y.-H."/>
            <person name="Friedman R."/>
            <person name="Venter J.C."/>
        </authorList>
    </citation>
    <scope>NUCLEOTIDE SEQUENCE [LARGE SCALE GENOMIC DNA]</scope>
    <source>
        <strain evidence="3 4">MED92</strain>
    </source>
</reference>
<dbReference type="AlphaFoldDB" id="A0A7U8C7Z5"/>
<evidence type="ECO:0000256" key="1">
    <source>
        <dbReference type="ARBA" id="ARBA00006315"/>
    </source>
</evidence>
<sequence length="260" mass="28661">MVTRTAAVAGMFYPDDKECLLTELSGLISSQSEREGTPPSLLVVPHAGYQYSGTVAAQAYKQITDWSYYERVLLLGPSHRVPLRGMALSDADKFSSPLGELNLDTELIAELNSQDLAAYNSAAHELEHSLEVQLPFLQFLNCDLPIIPVVVGVAPRDEVASLIRIVEQSYRILVIVSTDLSHFHSFEEACDIDRKTIDEILQLDSTIIPEQACGCFALNGALSWWAEKQRKIQLIEYKNSGDVPVIGDKSRVVGYAAFSA</sequence>
<dbReference type="EMBL" id="AAOW01000006">
    <property type="protein sequence ID" value="EAR61775.1"/>
    <property type="molecule type" value="Genomic_DNA"/>
</dbReference>
<proteinExistence type="inferred from homology"/>